<keyword evidence="5" id="KW-0032">Aminotransferase</keyword>
<organism evidence="5 6">
    <name type="scientific">Segnochrobactrum spirostomi</name>
    <dbReference type="NCBI Taxonomy" id="2608987"/>
    <lineage>
        <taxon>Bacteria</taxon>
        <taxon>Pseudomonadati</taxon>
        <taxon>Pseudomonadota</taxon>
        <taxon>Alphaproteobacteria</taxon>
        <taxon>Hyphomicrobiales</taxon>
        <taxon>Segnochrobactraceae</taxon>
        <taxon>Segnochrobactrum</taxon>
    </lineage>
</organism>
<evidence type="ECO:0000313" key="5">
    <source>
        <dbReference type="EMBL" id="MQT15304.1"/>
    </source>
</evidence>
<name>A0A6A7Y7L6_9HYPH</name>
<evidence type="ECO:0000256" key="3">
    <source>
        <dbReference type="ARBA" id="ARBA00022898"/>
    </source>
</evidence>
<dbReference type="CDD" id="cd00610">
    <property type="entry name" value="OAT_like"/>
    <property type="match status" value="1"/>
</dbReference>
<comment type="cofactor">
    <cofactor evidence="1">
        <name>pyridoxal 5'-phosphate</name>
        <dbReference type="ChEBI" id="CHEBI:597326"/>
    </cofactor>
</comment>
<comment type="caution">
    <text evidence="5">The sequence shown here is derived from an EMBL/GenBank/DDBJ whole genome shotgun (WGS) entry which is preliminary data.</text>
</comment>
<dbReference type="Gene3D" id="3.40.640.10">
    <property type="entry name" value="Type I PLP-dependent aspartate aminotransferase-like (Major domain)"/>
    <property type="match status" value="1"/>
</dbReference>
<keyword evidence="5" id="KW-0808">Transferase</keyword>
<dbReference type="InterPro" id="IPR015422">
    <property type="entry name" value="PyrdxlP-dep_Trfase_small"/>
</dbReference>
<dbReference type="GO" id="GO:0030170">
    <property type="term" value="F:pyridoxal phosphate binding"/>
    <property type="evidence" value="ECO:0007669"/>
    <property type="project" value="InterPro"/>
</dbReference>
<protein>
    <submittedName>
        <fullName evidence="5">Aspartate aminotransferase family protein</fullName>
    </submittedName>
</protein>
<dbReference type="InterPro" id="IPR005814">
    <property type="entry name" value="Aminotrans_3"/>
</dbReference>
<dbReference type="SUPFAM" id="SSF53383">
    <property type="entry name" value="PLP-dependent transferases"/>
    <property type="match status" value="1"/>
</dbReference>
<proteinExistence type="inferred from homology"/>
<dbReference type="InterPro" id="IPR049704">
    <property type="entry name" value="Aminotrans_3_PPA_site"/>
</dbReference>
<gene>
    <name evidence="5" type="ORF">F0357_22140</name>
</gene>
<dbReference type="Gene3D" id="3.90.1150.10">
    <property type="entry name" value="Aspartate Aminotransferase, domain 1"/>
    <property type="match status" value="1"/>
</dbReference>
<evidence type="ECO:0000256" key="2">
    <source>
        <dbReference type="ARBA" id="ARBA00008954"/>
    </source>
</evidence>
<dbReference type="GO" id="GO:0008483">
    <property type="term" value="F:transaminase activity"/>
    <property type="evidence" value="ECO:0007669"/>
    <property type="project" value="UniProtKB-KW"/>
</dbReference>
<comment type="similarity">
    <text evidence="2 4">Belongs to the class-III pyridoxal-phosphate-dependent aminotransferase family.</text>
</comment>
<keyword evidence="3 4" id="KW-0663">Pyridoxal phosphate</keyword>
<sequence length="446" mass="46835">MLDGDTPTKEILDLNRFDDRAARTFEPELADRIRRRRATFGASSVLFYEQPIEMVRARGAFMYDASGKRYLDVYNNVPSVGHCHPKVVEAIAAQAAVLNIHTRYLNRAVETYAEALLATFPAPLTNLVMTCTGSESNDLAMRIAQIGTGKRGFIVTETAYHGNTALVTEISPSSLRKRAPADFVRCVPAPLLRPGEDVAATFAAAVRSAAADLEAAGHGVAALIVDSIFSSDGIHADPAGFLKEAVEAVHVAGGLFIADEVQPGFGRTGGGMWGFQRHGLTPDIVTMGKPMGNGFPMGGVVTRPDLLAAFCEETGYFNTFGGNPVAAAAGKAVLDVIAEEGLIEHARSVGAAFLAGLRDLSAHEPAIGAVRGAGLFIGLDFVDPASGAPDPALSTHVINAMKERGILIGAAGLYGNTLKIRPPLCFSAADAAFFTDTLAAILGARA</sequence>
<dbReference type="EMBL" id="VWNA01000003">
    <property type="protein sequence ID" value="MQT15304.1"/>
    <property type="molecule type" value="Genomic_DNA"/>
</dbReference>
<evidence type="ECO:0000256" key="4">
    <source>
        <dbReference type="RuleBase" id="RU003560"/>
    </source>
</evidence>
<dbReference type="Proteomes" id="UP000332515">
    <property type="component" value="Unassembled WGS sequence"/>
</dbReference>
<dbReference type="PROSITE" id="PS00600">
    <property type="entry name" value="AA_TRANSFER_CLASS_3"/>
    <property type="match status" value="1"/>
</dbReference>
<accession>A0A6A7Y7L6</accession>
<evidence type="ECO:0000313" key="6">
    <source>
        <dbReference type="Proteomes" id="UP000332515"/>
    </source>
</evidence>
<dbReference type="InterPro" id="IPR015421">
    <property type="entry name" value="PyrdxlP-dep_Trfase_major"/>
</dbReference>
<dbReference type="PANTHER" id="PTHR45688:SF13">
    <property type="entry name" value="ALANINE--GLYOXYLATE AMINOTRANSFERASE 2-LIKE"/>
    <property type="match status" value="1"/>
</dbReference>
<dbReference type="PIRSF" id="PIRSF000521">
    <property type="entry name" value="Transaminase_4ab_Lys_Orn"/>
    <property type="match status" value="1"/>
</dbReference>
<dbReference type="Pfam" id="PF00202">
    <property type="entry name" value="Aminotran_3"/>
    <property type="match status" value="1"/>
</dbReference>
<dbReference type="InterPro" id="IPR015424">
    <property type="entry name" value="PyrdxlP-dep_Trfase"/>
</dbReference>
<keyword evidence="6" id="KW-1185">Reference proteome</keyword>
<evidence type="ECO:0000256" key="1">
    <source>
        <dbReference type="ARBA" id="ARBA00001933"/>
    </source>
</evidence>
<reference evidence="5 6" key="1">
    <citation type="submission" date="2019-09" db="EMBL/GenBank/DDBJ databases">
        <title>Segnochrobactrum spirostomi gen. nov., sp. nov., isolated from the ciliate Spirostomum cf. yagiui and description of a novel family, Segnochrobactraceae fam. nov. within the order Rhizobiales of the class Alphaproteobacteria.</title>
        <authorList>
            <person name="Akter S."/>
            <person name="Shazib S.U.A."/>
            <person name="Shin M.K."/>
        </authorList>
    </citation>
    <scope>NUCLEOTIDE SEQUENCE [LARGE SCALE GENOMIC DNA]</scope>
    <source>
        <strain evidence="5 6">Sp-1</strain>
    </source>
</reference>
<dbReference type="PANTHER" id="PTHR45688">
    <property type="match status" value="1"/>
</dbReference>
<dbReference type="AlphaFoldDB" id="A0A6A7Y7L6"/>